<protein>
    <submittedName>
        <fullName evidence="9">Hydroxyacid dehydrogenase</fullName>
    </submittedName>
</protein>
<evidence type="ECO:0000313" key="9">
    <source>
        <dbReference type="EMBL" id="MBZ5751370.1"/>
    </source>
</evidence>
<name>A0ABS7UST9_9BACI</name>
<evidence type="ECO:0000256" key="2">
    <source>
        <dbReference type="ARBA" id="ARBA00022679"/>
    </source>
</evidence>
<sequence>MNTISSTEKRLVKDVFDNIPAVDVNVVNDMLEKELLDLNKKIIVLDDDPTGVQTVHGISVYTDWSVDSIEKGFNEENSMFFLLTNSRGFTAAETEKAHKEIASNALEVAKKLDKDFIIISRGDSTLRGHYPLETKVLMETIESGSDIKFDGEVILPFFKEGGRFTVDNIHYVQYEDYLVPAGETEFAKDRTFGFTKSHLGEWVEEKSNGEFKAENTTYISLESLRALDVETITNQLLEVTDFNKVVVNAVDYVDVKVFTIALVKAIKSGKHFMFRSAAAFTKIIGGVSDKGLLTRAELVDEESNHGGLILVGSHVKKTTEQLEELKKCDFIEFIEFDVHLVLHPEKFEAEVDRIIEACENFVRSGKTVAVYTRRERLDLGENKQEEELKLSVKISDAVTSIVQRIKVRPRYIVAKGGITSSDIGTRGLEVKRATVAGQIKPGIPVWFTGEESKFPGITYIIFPGNVGAKTTLKEAVEILDNK</sequence>
<keyword evidence="4" id="KW-0418">Kinase</keyword>
<organism evidence="9 10">
    <name type="scientific">Metabacillus rhizolycopersici</name>
    <dbReference type="NCBI Taxonomy" id="2875709"/>
    <lineage>
        <taxon>Bacteria</taxon>
        <taxon>Bacillati</taxon>
        <taxon>Bacillota</taxon>
        <taxon>Bacilli</taxon>
        <taxon>Bacillales</taxon>
        <taxon>Bacillaceae</taxon>
        <taxon>Metabacillus</taxon>
    </lineage>
</organism>
<dbReference type="InterPro" id="IPR042213">
    <property type="entry name" value="NBD_C_sf"/>
</dbReference>
<dbReference type="InterPro" id="IPR031475">
    <property type="entry name" value="NBD_C"/>
</dbReference>
<gene>
    <name evidence="9" type="ORF">K9V48_14225</name>
</gene>
<evidence type="ECO:0000256" key="6">
    <source>
        <dbReference type="ARBA" id="ARBA00023277"/>
    </source>
</evidence>
<feature type="domain" description="Four-carbon acid sugar kinase N-terminal" evidence="7">
    <location>
        <begin position="42"/>
        <end position="282"/>
    </location>
</feature>
<dbReference type="InterPro" id="IPR037051">
    <property type="entry name" value="4-carb_acid_sugar_kinase_N_sf"/>
</dbReference>
<keyword evidence="2" id="KW-0808">Transferase</keyword>
<evidence type="ECO:0000259" key="8">
    <source>
        <dbReference type="Pfam" id="PF17042"/>
    </source>
</evidence>
<dbReference type="Pfam" id="PF07005">
    <property type="entry name" value="SBD_N"/>
    <property type="match status" value="1"/>
</dbReference>
<dbReference type="Gene3D" id="3.40.50.10840">
    <property type="entry name" value="Putative sugar-binding, N-terminal domain"/>
    <property type="match status" value="1"/>
</dbReference>
<evidence type="ECO:0000256" key="3">
    <source>
        <dbReference type="ARBA" id="ARBA00022741"/>
    </source>
</evidence>
<keyword evidence="3" id="KW-0547">Nucleotide-binding</keyword>
<evidence type="ECO:0000256" key="5">
    <source>
        <dbReference type="ARBA" id="ARBA00022840"/>
    </source>
</evidence>
<evidence type="ECO:0000256" key="1">
    <source>
        <dbReference type="ARBA" id="ARBA00005715"/>
    </source>
</evidence>
<keyword evidence="5" id="KW-0067">ATP-binding</keyword>
<comment type="caution">
    <text evidence="9">The sequence shown here is derived from an EMBL/GenBank/DDBJ whole genome shotgun (WGS) entry which is preliminary data.</text>
</comment>
<feature type="domain" description="Four-carbon acid sugar kinase nucleotide binding" evidence="8">
    <location>
        <begin position="308"/>
        <end position="472"/>
    </location>
</feature>
<keyword evidence="10" id="KW-1185">Reference proteome</keyword>
<reference evidence="9" key="1">
    <citation type="submission" date="2024-05" db="EMBL/GenBank/DDBJ databases">
        <title>Metabacillus sp. nov., isolated from the rhizosphere soil of tomato plants.</title>
        <authorList>
            <person name="Ma R."/>
        </authorList>
    </citation>
    <scope>NUCLEOTIDE SEQUENCE</scope>
    <source>
        <strain evidence="9">DBTR6</strain>
    </source>
</reference>
<comment type="similarity">
    <text evidence="1">Belongs to the four-carbon acid sugar kinase family.</text>
</comment>
<evidence type="ECO:0000313" key="10">
    <source>
        <dbReference type="Proteomes" id="UP001165287"/>
    </source>
</evidence>
<dbReference type="InterPro" id="IPR010737">
    <property type="entry name" value="4-carb_acid_sugar_kinase_N"/>
</dbReference>
<accession>A0ABS7UST9</accession>
<dbReference type="Pfam" id="PF17042">
    <property type="entry name" value="NBD_C"/>
    <property type="match status" value="1"/>
</dbReference>
<dbReference type="EMBL" id="JAIQUM010000031">
    <property type="protein sequence ID" value="MBZ5751370.1"/>
    <property type="molecule type" value="Genomic_DNA"/>
</dbReference>
<dbReference type="Gene3D" id="3.40.980.20">
    <property type="entry name" value="Four-carbon acid sugar kinase, nucleotide binding domain"/>
    <property type="match status" value="1"/>
</dbReference>
<dbReference type="RefSeq" id="WP_224139633.1">
    <property type="nucleotide sequence ID" value="NZ_JAIQUM010000031.1"/>
</dbReference>
<dbReference type="Proteomes" id="UP001165287">
    <property type="component" value="Unassembled WGS sequence"/>
</dbReference>
<evidence type="ECO:0000256" key="4">
    <source>
        <dbReference type="ARBA" id="ARBA00022777"/>
    </source>
</evidence>
<evidence type="ECO:0000259" key="7">
    <source>
        <dbReference type="Pfam" id="PF07005"/>
    </source>
</evidence>
<dbReference type="SUPFAM" id="SSF142764">
    <property type="entry name" value="YgbK-like"/>
    <property type="match status" value="1"/>
</dbReference>
<keyword evidence="6" id="KW-0119">Carbohydrate metabolism</keyword>
<proteinExistence type="inferred from homology"/>